<dbReference type="Pfam" id="PF01850">
    <property type="entry name" value="PIN"/>
    <property type="match status" value="1"/>
</dbReference>
<evidence type="ECO:0000256" key="2">
    <source>
        <dbReference type="ARBA" id="ARBA00022649"/>
    </source>
</evidence>
<dbReference type="HAMAP" id="MF_00265">
    <property type="entry name" value="VapC_Nob1"/>
    <property type="match status" value="1"/>
</dbReference>
<dbReference type="EC" id="3.1.-.-" evidence="8"/>
<keyword evidence="5 8" id="KW-0378">Hydrolase</keyword>
<dbReference type="RefSeq" id="WP_058857473.1">
    <property type="nucleotide sequence ID" value="NZ_BJZR01000095.1"/>
</dbReference>
<dbReference type="KEGG" id="kfv:AS188_02235"/>
<dbReference type="Gene3D" id="3.40.50.1010">
    <property type="entry name" value="5'-nuclease"/>
    <property type="match status" value="1"/>
</dbReference>
<evidence type="ECO:0000313" key="10">
    <source>
        <dbReference type="EMBL" id="ALU38761.1"/>
    </source>
</evidence>
<feature type="binding site" evidence="8">
    <location>
        <position position="101"/>
    </location>
    <ligand>
        <name>Mg(2+)</name>
        <dbReference type="ChEBI" id="CHEBI:18420"/>
    </ligand>
</feature>
<reference evidence="11 13" key="2">
    <citation type="submission" date="2019-07" db="EMBL/GenBank/DDBJ databases">
        <title>Whole genome shotgun sequence of Kocuria flava NBRC 107626.</title>
        <authorList>
            <person name="Hosoyama A."/>
            <person name="Uohara A."/>
            <person name="Ohji S."/>
            <person name="Ichikawa N."/>
        </authorList>
    </citation>
    <scope>NUCLEOTIDE SEQUENCE [LARGE SCALE GENOMIC DNA]</scope>
    <source>
        <strain evidence="11 13">NBRC 107626</strain>
    </source>
</reference>
<dbReference type="GO" id="GO:0090729">
    <property type="term" value="F:toxin activity"/>
    <property type="evidence" value="ECO:0007669"/>
    <property type="project" value="UniProtKB-KW"/>
</dbReference>
<evidence type="ECO:0000256" key="6">
    <source>
        <dbReference type="ARBA" id="ARBA00022842"/>
    </source>
</evidence>
<dbReference type="InterPro" id="IPR050556">
    <property type="entry name" value="Type_II_TA_system_RNase"/>
</dbReference>
<evidence type="ECO:0000313" key="12">
    <source>
        <dbReference type="Proteomes" id="UP000057181"/>
    </source>
</evidence>
<evidence type="ECO:0000256" key="7">
    <source>
        <dbReference type="ARBA" id="ARBA00038093"/>
    </source>
</evidence>
<reference evidence="10 12" key="1">
    <citation type="submission" date="2015-11" db="EMBL/GenBank/DDBJ databases">
        <title>Complete Genome Sequence of Kocuria flava strain HO-9041.</title>
        <authorList>
            <person name="Zhou M."/>
            <person name="Dai J."/>
        </authorList>
    </citation>
    <scope>NUCLEOTIDE SEQUENCE [LARGE SCALE GENOMIC DNA]</scope>
    <source>
        <strain evidence="10 12">HO-9041</strain>
    </source>
</reference>
<dbReference type="EMBL" id="BJZR01000095">
    <property type="protein sequence ID" value="GEO93227.1"/>
    <property type="molecule type" value="Genomic_DNA"/>
</dbReference>
<keyword evidence="3 8" id="KW-0540">Nuclease</keyword>
<keyword evidence="4 8" id="KW-0479">Metal-binding</keyword>
<feature type="domain" description="PIN" evidence="9">
    <location>
        <begin position="4"/>
        <end position="127"/>
    </location>
</feature>
<protein>
    <recommendedName>
        <fullName evidence="8">Ribonuclease VapC</fullName>
        <shortName evidence="8">RNase VapC</shortName>
        <ecNumber evidence="8">3.1.-.-</ecNumber>
    </recommendedName>
    <alternativeName>
        <fullName evidence="8">Toxin VapC</fullName>
    </alternativeName>
</protein>
<accession>A0A0U3HC59</accession>
<evidence type="ECO:0000256" key="8">
    <source>
        <dbReference type="HAMAP-Rule" id="MF_00265"/>
    </source>
</evidence>
<feature type="binding site" evidence="8">
    <location>
        <position position="6"/>
    </location>
    <ligand>
        <name>Mg(2+)</name>
        <dbReference type="ChEBI" id="CHEBI:18420"/>
    </ligand>
</feature>
<evidence type="ECO:0000256" key="5">
    <source>
        <dbReference type="ARBA" id="ARBA00022801"/>
    </source>
</evidence>
<dbReference type="Proteomes" id="UP000057181">
    <property type="component" value="Chromosome"/>
</dbReference>
<dbReference type="GO" id="GO:0016787">
    <property type="term" value="F:hydrolase activity"/>
    <property type="evidence" value="ECO:0007669"/>
    <property type="project" value="UniProtKB-KW"/>
</dbReference>
<dbReference type="InterPro" id="IPR022907">
    <property type="entry name" value="VapC_family"/>
</dbReference>
<evidence type="ECO:0000256" key="3">
    <source>
        <dbReference type="ARBA" id="ARBA00022722"/>
    </source>
</evidence>
<organism evidence="10 12">
    <name type="scientific">Kocuria flava</name>
    <dbReference type="NCBI Taxonomy" id="446860"/>
    <lineage>
        <taxon>Bacteria</taxon>
        <taxon>Bacillati</taxon>
        <taxon>Actinomycetota</taxon>
        <taxon>Actinomycetes</taxon>
        <taxon>Micrococcales</taxon>
        <taxon>Micrococcaceae</taxon>
        <taxon>Kocuria</taxon>
    </lineage>
</organism>
<dbReference type="InterPro" id="IPR002716">
    <property type="entry name" value="PIN_dom"/>
</dbReference>
<keyword evidence="6 8" id="KW-0460">Magnesium</keyword>
<sequence>MKALLDTNILIALLSTGERRPDLREFSGMVISSLSFSEMHMGVATAAAGSPERVAREERIARTRAAFGAGIPYDDRCALAFQVVSEEVLRNGGSPRSSVVDKMIAATALAHSRVLVTRNVDDFRHLSGLVHVEAR</sequence>
<dbReference type="GO" id="GO:0004540">
    <property type="term" value="F:RNA nuclease activity"/>
    <property type="evidence" value="ECO:0007669"/>
    <property type="project" value="InterPro"/>
</dbReference>
<proteinExistence type="inferred from homology"/>
<dbReference type="STRING" id="446860.AS188_02235"/>
<keyword evidence="8" id="KW-0800">Toxin</keyword>
<evidence type="ECO:0000259" key="9">
    <source>
        <dbReference type="Pfam" id="PF01850"/>
    </source>
</evidence>
<dbReference type="PANTHER" id="PTHR33653:SF1">
    <property type="entry name" value="RIBONUCLEASE VAPC2"/>
    <property type="match status" value="1"/>
</dbReference>
<dbReference type="AlphaFoldDB" id="A0A0U3HC59"/>
<dbReference type="Proteomes" id="UP000321155">
    <property type="component" value="Unassembled WGS sequence"/>
</dbReference>
<keyword evidence="13" id="KW-1185">Reference proteome</keyword>
<dbReference type="EMBL" id="CP013254">
    <property type="protein sequence ID" value="ALU38761.1"/>
    <property type="molecule type" value="Genomic_DNA"/>
</dbReference>
<evidence type="ECO:0000313" key="11">
    <source>
        <dbReference type="EMBL" id="GEO93227.1"/>
    </source>
</evidence>
<dbReference type="GO" id="GO:0000287">
    <property type="term" value="F:magnesium ion binding"/>
    <property type="evidence" value="ECO:0007669"/>
    <property type="project" value="UniProtKB-UniRule"/>
</dbReference>
<comment type="similarity">
    <text evidence="7 8">Belongs to the PINc/VapC protein family.</text>
</comment>
<dbReference type="SUPFAM" id="SSF88723">
    <property type="entry name" value="PIN domain-like"/>
    <property type="match status" value="1"/>
</dbReference>
<evidence type="ECO:0000256" key="4">
    <source>
        <dbReference type="ARBA" id="ARBA00022723"/>
    </source>
</evidence>
<dbReference type="InterPro" id="IPR029060">
    <property type="entry name" value="PIN-like_dom_sf"/>
</dbReference>
<comment type="cofactor">
    <cofactor evidence="1 8">
        <name>Mg(2+)</name>
        <dbReference type="ChEBI" id="CHEBI:18420"/>
    </cofactor>
</comment>
<name>A0A0U3HC59_9MICC</name>
<evidence type="ECO:0000313" key="13">
    <source>
        <dbReference type="Proteomes" id="UP000321155"/>
    </source>
</evidence>
<evidence type="ECO:0000256" key="1">
    <source>
        <dbReference type="ARBA" id="ARBA00001946"/>
    </source>
</evidence>
<gene>
    <name evidence="8" type="primary">vapC</name>
    <name evidence="10" type="ORF">AS188_02235</name>
    <name evidence="11" type="ORF">KFL01_25330</name>
</gene>
<dbReference type="PANTHER" id="PTHR33653">
    <property type="entry name" value="RIBONUCLEASE VAPC2"/>
    <property type="match status" value="1"/>
</dbReference>
<comment type="function">
    <text evidence="8">Toxic component of a toxin-antitoxin (TA) system. An RNase.</text>
</comment>
<keyword evidence="2 8" id="KW-1277">Toxin-antitoxin system</keyword>
<dbReference type="OrthoDB" id="3257696at2"/>